<evidence type="ECO:0000313" key="1">
    <source>
        <dbReference type="EMBL" id="KAI1518366.1"/>
    </source>
</evidence>
<keyword evidence="2" id="KW-1185">Reference proteome</keyword>
<dbReference type="EMBL" id="NRDI02000002">
    <property type="protein sequence ID" value="KAI1518366.1"/>
    <property type="molecule type" value="Genomic_DNA"/>
</dbReference>
<accession>A0A922SU15</accession>
<gene>
    <name evidence="1" type="ORF">Ptr86124_001494</name>
</gene>
<sequence>MAVSEVQQQVQKQQGGSVGLQGLTVYAALFRRVRAWGLFE</sequence>
<organism evidence="1 2">
    <name type="scientific">Pyrenophora tritici-repentis</name>
    <dbReference type="NCBI Taxonomy" id="45151"/>
    <lineage>
        <taxon>Eukaryota</taxon>
        <taxon>Fungi</taxon>
        <taxon>Dikarya</taxon>
        <taxon>Ascomycota</taxon>
        <taxon>Pezizomycotina</taxon>
        <taxon>Dothideomycetes</taxon>
        <taxon>Pleosporomycetidae</taxon>
        <taxon>Pleosporales</taxon>
        <taxon>Pleosporineae</taxon>
        <taxon>Pleosporaceae</taxon>
        <taxon>Pyrenophora</taxon>
    </lineage>
</organism>
<comment type="caution">
    <text evidence="1">The sequence shown here is derived from an EMBL/GenBank/DDBJ whole genome shotgun (WGS) entry which is preliminary data.</text>
</comment>
<name>A0A922SU15_9PLEO</name>
<proteinExistence type="predicted"/>
<dbReference type="AlphaFoldDB" id="A0A922SU15"/>
<protein>
    <submittedName>
        <fullName evidence="1">Uncharacterized protein</fullName>
    </submittedName>
</protein>
<dbReference type="Proteomes" id="UP000249757">
    <property type="component" value="Unassembled WGS sequence"/>
</dbReference>
<evidence type="ECO:0000313" key="2">
    <source>
        <dbReference type="Proteomes" id="UP000249757"/>
    </source>
</evidence>
<reference evidence="2" key="1">
    <citation type="journal article" date="2022" name="Microb. Genom.">
        <title>A global pangenome for the wheat fungal pathogen Pyrenophora tritici-repentis and prediction of effector protein structural homology.</title>
        <authorList>
            <person name="Moolhuijzen P.M."/>
            <person name="See P.T."/>
            <person name="Shi G."/>
            <person name="Powell H.R."/>
            <person name="Cockram J."/>
            <person name="Jorgensen L.N."/>
            <person name="Benslimane H."/>
            <person name="Strelkov S.E."/>
            <person name="Turner J."/>
            <person name="Liu Z."/>
            <person name="Moffat C.S."/>
        </authorList>
    </citation>
    <scope>NUCLEOTIDE SEQUENCE [LARGE SCALE GENOMIC DNA]</scope>
</reference>